<dbReference type="Proteomes" id="UP001161247">
    <property type="component" value="Chromosome 7"/>
</dbReference>
<dbReference type="InterPro" id="IPR033131">
    <property type="entry name" value="Pectinesterase_Asp_AS"/>
</dbReference>
<keyword evidence="19" id="KW-1185">Reference proteome</keyword>
<feature type="transmembrane region" description="Helical" evidence="16">
    <location>
        <begin position="30"/>
        <end position="53"/>
    </location>
</feature>
<comment type="similarity">
    <text evidence="3">In the N-terminal section; belongs to the PMEI family.</text>
</comment>
<evidence type="ECO:0000256" key="9">
    <source>
        <dbReference type="ARBA" id="ARBA00023085"/>
    </source>
</evidence>
<keyword evidence="7" id="KW-0964">Secreted</keyword>
<reference evidence="18" key="1">
    <citation type="submission" date="2023-03" db="EMBL/GenBank/DDBJ databases">
        <authorList>
            <person name="Julca I."/>
        </authorList>
    </citation>
    <scope>NUCLEOTIDE SEQUENCE</scope>
</reference>
<keyword evidence="9 15" id="KW-0063">Aspartyl esterase</keyword>
<evidence type="ECO:0000259" key="17">
    <source>
        <dbReference type="SMART" id="SM00856"/>
    </source>
</evidence>
<keyword evidence="6" id="KW-0134">Cell wall</keyword>
<dbReference type="GO" id="GO:0030599">
    <property type="term" value="F:pectinesterase activity"/>
    <property type="evidence" value="ECO:0007669"/>
    <property type="project" value="UniProtKB-UniRule"/>
</dbReference>
<dbReference type="EMBL" id="OX459124">
    <property type="protein sequence ID" value="CAI9114509.1"/>
    <property type="molecule type" value="Genomic_DNA"/>
</dbReference>
<keyword evidence="16" id="KW-0472">Membrane</keyword>
<comment type="subcellular location">
    <subcellularLocation>
        <location evidence="1">Secreted</location>
        <location evidence="1">Cell wall</location>
    </subcellularLocation>
</comment>
<dbReference type="SUPFAM" id="SSF51126">
    <property type="entry name" value="Pectin lyase-like"/>
    <property type="match status" value="1"/>
</dbReference>
<evidence type="ECO:0000256" key="6">
    <source>
        <dbReference type="ARBA" id="ARBA00022512"/>
    </source>
</evidence>
<organism evidence="18 19">
    <name type="scientific">Oldenlandia corymbosa var. corymbosa</name>
    <dbReference type="NCBI Taxonomy" id="529605"/>
    <lineage>
        <taxon>Eukaryota</taxon>
        <taxon>Viridiplantae</taxon>
        <taxon>Streptophyta</taxon>
        <taxon>Embryophyta</taxon>
        <taxon>Tracheophyta</taxon>
        <taxon>Spermatophyta</taxon>
        <taxon>Magnoliopsida</taxon>
        <taxon>eudicotyledons</taxon>
        <taxon>Gunneridae</taxon>
        <taxon>Pentapetalae</taxon>
        <taxon>asterids</taxon>
        <taxon>lamiids</taxon>
        <taxon>Gentianales</taxon>
        <taxon>Rubiaceae</taxon>
        <taxon>Rubioideae</taxon>
        <taxon>Spermacoceae</taxon>
        <taxon>Hedyotis-Oldenlandia complex</taxon>
        <taxon>Oldenlandia</taxon>
    </lineage>
</organism>
<dbReference type="InterPro" id="IPR006501">
    <property type="entry name" value="Pectinesterase_inhib_dom"/>
</dbReference>
<keyword evidence="10" id="KW-1015">Disulfide bond</keyword>
<evidence type="ECO:0000256" key="2">
    <source>
        <dbReference type="ARBA" id="ARBA00005184"/>
    </source>
</evidence>
<dbReference type="GO" id="GO:0045490">
    <property type="term" value="P:pectin catabolic process"/>
    <property type="evidence" value="ECO:0007669"/>
    <property type="project" value="UniProtKB-UniRule"/>
</dbReference>
<evidence type="ECO:0000256" key="8">
    <source>
        <dbReference type="ARBA" id="ARBA00022801"/>
    </source>
</evidence>
<evidence type="ECO:0000313" key="18">
    <source>
        <dbReference type="EMBL" id="CAI9114509.1"/>
    </source>
</evidence>
<evidence type="ECO:0000256" key="15">
    <source>
        <dbReference type="RuleBase" id="RU000589"/>
    </source>
</evidence>
<keyword evidence="11" id="KW-0325">Glycoprotein</keyword>
<dbReference type="InterPro" id="IPR035513">
    <property type="entry name" value="Invertase/methylesterase_inhib"/>
</dbReference>
<accession>A0AAV1E6B7</accession>
<dbReference type="GO" id="GO:0042545">
    <property type="term" value="P:cell wall modification"/>
    <property type="evidence" value="ECO:0007669"/>
    <property type="project" value="UniProtKB-UniRule"/>
</dbReference>
<evidence type="ECO:0000256" key="14">
    <source>
        <dbReference type="PROSITE-ProRule" id="PRU10040"/>
    </source>
</evidence>
<dbReference type="Gene3D" id="2.160.20.10">
    <property type="entry name" value="Single-stranded right-handed beta-helix, Pectin lyase-like"/>
    <property type="match status" value="1"/>
</dbReference>
<dbReference type="Gene3D" id="1.20.140.40">
    <property type="entry name" value="Invertase/pectin methylesterase inhibitor family protein"/>
    <property type="match status" value="1"/>
</dbReference>
<evidence type="ECO:0000256" key="16">
    <source>
        <dbReference type="SAM" id="Phobius"/>
    </source>
</evidence>
<dbReference type="CDD" id="cd15798">
    <property type="entry name" value="PMEI-like_3"/>
    <property type="match status" value="1"/>
</dbReference>
<evidence type="ECO:0000256" key="3">
    <source>
        <dbReference type="ARBA" id="ARBA00006027"/>
    </source>
</evidence>
<dbReference type="AlphaFoldDB" id="A0AAV1E6B7"/>
<gene>
    <name evidence="18" type="ORF">OLC1_LOCUS21240</name>
</gene>
<feature type="domain" description="Pectinesterase inhibitor" evidence="17">
    <location>
        <begin position="71"/>
        <end position="232"/>
    </location>
</feature>
<evidence type="ECO:0000256" key="4">
    <source>
        <dbReference type="ARBA" id="ARBA00007786"/>
    </source>
</evidence>
<keyword evidence="8 15" id="KW-0378">Hydrolase</keyword>
<evidence type="ECO:0000256" key="5">
    <source>
        <dbReference type="ARBA" id="ARBA00013229"/>
    </source>
</evidence>
<keyword evidence="16" id="KW-0812">Transmembrane</keyword>
<comment type="catalytic activity">
    <reaction evidence="13 15">
        <text>[(1-&gt;4)-alpha-D-galacturonosyl methyl ester](n) + n H2O = [(1-&gt;4)-alpha-D-galacturonosyl](n) + n methanol + n H(+)</text>
        <dbReference type="Rhea" id="RHEA:22380"/>
        <dbReference type="Rhea" id="RHEA-COMP:14570"/>
        <dbReference type="Rhea" id="RHEA-COMP:14573"/>
        <dbReference type="ChEBI" id="CHEBI:15377"/>
        <dbReference type="ChEBI" id="CHEBI:15378"/>
        <dbReference type="ChEBI" id="CHEBI:17790"/>
        <dbReference type="ChEBI" id="CHEBI:140522"/>
        <dbReference type="ChEBI" id="CHEBI:140523"/>
        <dbReference type="EC" id="3.1.1.11"/>
    </reaction>
</comment>
<keyword evidence="16" id="KW-1133">Transmembrane helix</keyword>
<dbReference type="GO" id="GO:0004857">
    <property type="term" value="F:enzyme inhibitor activity"/>
    <property type="evidence" value="ECO:0007669"/>
    <property type="project" value="InterPro"/>
</dbReference>
<evidence type="ECO:0000256" key="11">
    <source>
        <dbReference type="ARBA" id="ARBA00023180"/>
    </source>
</evidence>
<dbReference type="InterPro" id="IPR011050">
    <property type="entry name" value="Pectin_lyase_fold/virulence"/>
</dbReference>
<dbReference type="NCBIfam" id="TIGR01614">
    <property type="entry name" value="PME_inhib"/>
    <property type="match status" value="1"/>
</dbReference>
<dbReference type="PANTHER" id="PTHR31707">
    <property type="entry name" value="PECTINESTERASE"/>
    <property type="match status" value="1"/>
</dbReference>
<dbReference type="Pfam" id="PF04043">
    <property type="entry name" value="PMEI"/>
    <property type="match status" value="1"/>
</dbReference>
<sequence length="588" mass="64113">MMDSVKSFKGYGKVDPLEEQAYRRKTRRRLIILAVSLVLLIALIVGAVVGTVAHKKSGSGDSKSTSPSGTSSAQSIKAMCSVTEYPDSCFSSISAMEGANSTTDPKKLFQLSLQVVMDSLEELSGLPETWSESTSDPELKSAFNVCQVVFQDAIDSTNDSISLFTPESNSKVDPLSPVGIRDLKTWLSTTLTNLDTCIDAIVELNNTDPTILNEVKTSMSNSTQFASNSLAIAAKFIAFLNKFIPPHRRLLSEVGSSGFPSWVKAADRKLLQAPAGENPKADVVVASDGSGDYKTIKEALGKVPTNSDTRFVIYVKAGVYSEKVTVEKQMWNVYMYGDGKNKTIVTGSANFVDKTPTFRTATFAALGKGFIAKNMGFQNTAGAAKHQAVALRSISDKSVFYDCWFDAYQDTLYAHTNRQFYSNCDITGTVDFIFGNAAVIFQSCNIMPRQPDPGQFVTLTAQGKSNSEQTSGTVIQNCNIFAYPKDNVTTKLYLGRPWKDYSTTIFAQSNLNAPIDPQGWSQWNSSVIPPPTIFYAEYLNRGIGSDVSKRVTWAGYKSNLTATQLVEFGVPKFLDGQSWIAAAQVTFT</sequence>
<evidence type="ECO:0000256" key="13">
    <source>
        <dbReference type="ARBA" id="ARBA00047928"/>
    </source>
</evidence>
<dbReference type="SUPFAM" id="SSF101148">
    <property type="entry name" value="Plant invertase/pectin methylesterase inhibitor"/>
    <property type="match status" value="1"/>
</dbReference>
<comment type="similarity">
    <text evidence="4">In the C-terminal section; belongs to the pectinesterase family.</text>
</comment>
<keyword evidence="12" id="KW-0961">Cell wall biogenesis/degradation</keyword>
<protein>
    <recommendedName>
        <fullName evidence="5 15">Pectinesterase</fullName>
        <ecNumber evidence="5 15">3.1.1.11</ecNumber>
    </recommendedName>
</protein>
<dbReference type="Pfam" id="PF01095">
    <property type="entry name" value="Pectinesterase"/>
    <property type="match status" value="1"/>
</dbReference>
<dbReference type="FunFam" id="1.20.140.40:FF:000010">
    <property type="entry name" value="Pectinesterase"/>
    <property type="match status" value="1"/>
</dbReference>
<evidence type="ECO:0000313" key="19">
    <source>
        <dbReference type="Proteomes" id="UP001161247"/>
    </source>
</evidence>
<name>A0AAV1E6B7_OLDCO</name>
<proteinExistence type="inferred from homology"/>
<dbReference type="PROSITE" id="PS00503">
    <property type="entry name" value="PECTINESTERASE_2"/>
    <property type="match status" value="1"/>
</dbReference>
<evidence type="ECO:0000256" key="12">
    <source>
        <dbReference type="ARBA" id="ARBA00023316"/>
    </source>
</evidence>
<dbReference type="SMART" id="SM00856">
    <property type="entry name" value="PMEI"/>
    <property type="match status" value="1"/>
</dbReference>
<feature type="active site" evidence="14">
    <location>
        <position position="431"/>
    </location>
</feature>
<dbReference type="FunFam" id="2.160.20.10:FF:000001">
    <property type="entry name" value="Pectinesterase"/>
    <property type="match status" value="1"/>
</dbReference>
<dbReference type="EC" id="3.1.1.11" evidence="5 15"/>
<dbReference type="InterPro" id="IPR012334">
    <property type="entry name" value="Pectin_lyas_fold"/>
</dbReference>
<comment type="pathway">
    <text evidence="2 15">Glycan metabolism; pectin degradation; 2-dehydro-3-deoxy-D-gluconate from pectin: step 1/5.</text>
</comment>
<dbReference type="InterPro" id="IPR000070">
    <property type="entry name" value="Pectinesterase_cat"/>
</dbReference>
<evidence type="ECO:0000256" key="1">
    <source>
        <dbReference type="ARBA" id="ARBA00004191"/>
    </source>
</evidence>
<evidence type="ECO:0000256" key="7">
    <source>
        <dbReference type="ARBA" id="ARBA00022525"/>
    </source>
</evidence>
<evidence type="ECO:0000256" key="10">
    <source>
        <dbReference type="ARBA" id="ARBA00023157"/>
    </source>
</evidence>